<evidence type="ECO:0000313" key="7">
    <source>
        <dbReference type="EMBL" id="OVA15648.1"/>
    </source>
</evidence>
<dbReference type="EMBL" id="MVGT01000743">
    <property type="protein sequence ID" value="OVA15648.1"/>
    <property type="molecule type" value="Genomic_DNA"/>
</dbReference>
<dbReference type="InParanoid" id="A0A200QYY1"/>
<dbReference type="OMA" id="VFIKSHH"/>
<keyword evidence="5" id="KW-0539">Nucleus</keyword>
<gene>
    <name evidence="7" type="ORF">BVC80_1313g39</name>
</gene>
<organism evidence="7 8">
    <name type="scientific">Macleaya cordata</name>
    <name type="common">Five-seeded plume-poppy</name>
    <name type="synonym">Bocconia cordata</name>
    <dbReference type="NCBI Taxonomy" id="56857"/>
    <lineage>
        <taxon>Eukaryota</taxon>
        <taxon>Viridiplantae</taxon>
        <taxon>Streptophyta</taxon>
        <taxon>Embryophyta</taxon>
        <taxon>Tracheophyta</taxon>
        <taxon>Spermatophyta</taxon>
        <taxon>Magnoliopsida</taxon>
        <taxon>Ranunculales</taxon>
        <taxon>Papaveraceae</taxon>
        <taxon>Papaveroideae</taxon>
        <taxon>Macleaya</taxon>
    </lineage>
</organism>
<dbReference type="InterPro" id="IPR003441">
    <property type="entry name" value="NAC-dom"/>
</dbReference>
<sequence length="376" mass="41227">MGDLKNPKEPPISLPPGFRFHPTEHQLFSFYLCNKNKRNPNLSLPTTSKTPISGLDAIQEIDLYNYDPCDLPEISSFCFGQGGSKKDCYCFSVKKMGSEDSKRKAKGGFWKCKGRPRNVMGGSEGAVLGTKWTFVFYRGNSSRSSNRTNWVMIEYALVDNRKDSFVLCRVFLKSGGKKRADHVPLSYGEGSIATTPNILSGAPCKKRDAPSTSGIDEVVAHEDMLLGKDSGIEKSPSKSTGEPNDVVIAQRVSDSGFGSSMGIPQSDQLVNSDGLISSGIISYDAMEDDLLTDPMILEGNFIELNDLVSPLVGIDSWEGFKREESIKECNGTKKSWQGGAHQKAPLLQSVGERFNSCRGKFSISYCESLFFSALLL</sequence>
<dbReference type="GO" id="GO:0003677">
    <property type="term" value="F:DNA binding"/>
    <property type="evidence" value="ECO:0007669"/>
    <property type="project" value="UniProtKB-KW"/>
</dbReference>
<dbReference type="Proteomes" id="UP000195402">
    <property type="component" value="Unassembled WGS sequence"/>
</dbReference>
<evidence type="ECO:0000256" key="3">
    <source>
        <dbReference type="ARBA" id="ARBA00023125"/>
    </source>
</evidence>
<keyword evidence="4" id="KW-0804">Transcription</keyword>
<name>A0A200QYY1_MACCD</name>
<reference evidence="7 8" key="1">
    <citation type="journal article" date="2017" name="Mol. Plant">
        <title>The Genome of Medicinal Plant Macleaya cordata Provides New Insights into Benzylisoquinoline Alkaloids Metabolism.</title>
        <authorList>
            <person name="Liu X."/>
            <person name="Liu Y."/>
            <person name="Huang P."/>
            <person name="Ma Y."/>
            <person name="Qing Z."/>
            <person name="Tang Q."/>
            <person name="Cao H."/>
            <person name="Cheng P."/>
            <person name="Zheng Y."/>
            <person name="Yuan Z."/>
            <person name="Zhou Y."/>
            <person name="Liu J."/>
            <person name="Tang Z."/>
            <person name="Zhuo Y."/>
            <person name="Zhang Y."/>
            <person name="Yu L."/>
            <person name="Huang J."/>
            <person name="Yang P."/>
            <person name="Peng Q."/>
            <person name="Zhang J."/>
            <person name="Jiang W."/>
            <person name="Zhang Z."/>
            <person name="Lin K."/>
            <person name="Ro D.K."/>
            <person name="Chen X."/>
            <person name="Xiong X."/>
            <person name="Shang Y."/>
            <person name="Huang S."/>
            <person name="Zeng J."/>
        </authorList>
    </citation>
    <scope>NUCLEOTIDE SEQUENCE [LARGE SCALE GENOMIC DNA]</scope>
    <source>
        <strain evidence="8">cv. BLH2017</strain>
        <tissue evidence="7">Root</tissue>
    </source>
</reference>
<dbReference type="SUPFAM" id="SSF101941">
    <property type="entry name" value="NAC domain"/>
    <property type="match status" value="1"/>
</dbReference>
<evidence type="ECO:0000259" key="6">
    <source>
        <dbReference type="PROSITE" id="PS51005"/>
    </source>
</evidence>
<evidence type="ECO:0000256" key="2">
    <source>
        <dbReference type="ARBA" id="ARBA00023015"/>
    </source>
</evidence>
<keyword evidence="3" id="KW-0238">DNA-binding</keyword>
<dbReference type="STRING" id="56857.A0A200QYY1"/>
<accession>A0A200QYY1</accession>
<dbReference type="PANTHER" id="PTHR31989">
    <property type="entry name" value="NAC DOMAIN-CONTAINING PROTEIN 82-RELATED"/>
    <property type="match status" value="1"/>
</dbReference>
<dbReference type="Pfam" id="PF02365">
    <property type="entry name" value="NAM"/>
    <property type="match status" value="1"/>
</dbReference>
<evidence type="ECO:0000256" key="5">
    <source>
        <dbReference type="ARBA" id="ARBA00023242"/>
    </source>
</evidence>
<dbReference type="GO" id="GO:0005634">
    <property type="term" value="C:nucleus"/>
    <property type="evidence" value="ECO:0007669"/>
    <property type="project" value="UniProtKB-SubCell"/>
</dbReference>
<dbReference type="Gene3D" id="2.170.150.80">
    <property type="entry name" value="NAC domain"/>
    <property type="match status" value="1"/>
</dbReference>
<proteinExistence type="predicted"/>
<comment type="caution">
    <text evidence="7">The sequence shown here is derived from an EMBL/GenBank/DDBJ whole genome shotgun (WGS) entry which is preliminary data.</text>
</comment>
<comment type="subcellular location">
    <subcellularLocation>
        <location evidence="1">Nucleus</location>
    </subcellularLocation>
</comment>
<dbReference type="GO" id="GO:0006355">
    <property type="term" value="P:regulation of DNA-templated transcription"/>
    <property type="evidence" value="ECO:0007669"/>
    <property type="project" value="InterPro"/>
</dbReference>
<dbReference type="PROSITE" id="PS51005">
    <property type="entry name" value="NAC"/>
    <property type="match status" value="1"/>
</dbReference>
<keyword evidence="2" id="KW-0805">Transcription regulation</keyword>
<dbReference type="AlphaFoldDB" id="A0A200QYY1"/>
<evidence type="ECO:0000256" key="1">
    <source>
        <dbReference type="ARBA" id="ARBA00004123"/>
    </source>
</evidence>
<evidence type="ECO:0000313" key="8">
    <source>
        <dbReference type="Proteomes" id="UP000195402"/>
    </source>
</evidence>
<dbReference type="OrthoDB" id="1674324at2759"/>
<dbReference type="InterPro" id="IPR036093">
    <property type="entry name" value="NAC_dom_sf"/>
</dbReference>
<protein>
    <submittedName>
        <fullName evidence="7">NAC domain</fullName>
    </submittedName>
</protein>
<feature type="domain" description="NAC" evidence="6">
    <location>
        <begin position="14"/>
        <end position="173"/>
    </location>
</feature>
<keyword evidence="8" id="KW-1185">Reference proteome</keyword>
<evidence type="ECO:0000256" key="4">
    <source>
        <dbReference type="ARBA" id="ARBA00023163"/>
    </source>
</evidence>